<sequence length="99" mass="11184">MQILRSSAGRPARRDSRRRQHRRQQQQRSSCSSGSSAMSAWQTVPGIAAMVACLTAGGLIRQFAADVYYGKPKRYNLDSFTRLLLHRDGEIMEEREAAK</sequence>
<feature type="compositionally biased region" description="Low complexity" evidence="1">
    <location>
        <begin position="26"/>
        <end position="37"/>
    </location>
</feature>
<evidence type="ECO:0000256" key="1">
    <source>
        <dbReference type="SAM" id="MobiDB-lite"/>
    </source>
</evidence>
<dbReference type="EMBL" id="BDRX01000052">
    <property type="protein sequence ID" value="GBF94495.1"/>
    <property type="molecule type" value="Genomic_DNA"/>
</dbReference>
<organism evidence="2 3">
    <name type="scientific">Raphidocelis subcapitata</name>
    <dbReference type="NCBI Taxonomy" id="307507"/>
    <lineage>
        <taxon>Eukaryota</taxon>
        <taxon>Viridiplantae</taxon>
        <taxon>Chlorophyta</taxon>
        <taxon>core chlorophytes</taxon>
        <taxon>Chlorophyceae</taxon>
        <taxon>CS clade</taxon>
        <taxon>Sphaeropleales</taxon>
        <taxon>Selenastraceae</taxon>
        <taxon>Raphidocelis</taxon>
    </lineage>
</organism>
<accession>A0A2V0PBM6</accession>
<protein>
    <recommendedName>
        <fullName evidence="4">NADH dehydrogenase [ubiquinone] 1 alpha subcomplex subunit 1</fullName>
    </recommendedName>
</protein>
<feature type="compositionally biased region" description="Basic residues" evidence="1">
    <location>
        <begin position="15"/>
        <end position="25"/>
    </location>
</feature>
<dbReference type="OrthoDB" id="541125at2759"/>
<gene>
    <name evidence="2" type="ORF">Rsub_07029</name>
</gene>
<evidence type="ECO:0000313" key="2">
    <source>
        <dbReference type="EMBL" id="GBF94495.1"/>
    </source>
</evidence>
<dbReference type="InterPro" id="IPR017384">
    <property type="entry name" value="NADH_Ub_cplx-1_asu_su-1"/>
</dbReference>
<name>A0A2V0PBM6_9CHLO</name>
<reference evidence="2 3" key="1">
    <citation type="journal article" date="2018" name="Sci. Rep.">
        <title>Raphidocelis subcapitata (=Pseudokirchneriella subcapitata) provides an insight into genome evolution and environmental adaptations in the Sphaeropleales.</title>
        <authorList>
            <person name="Suzuki S."/>
            <person name="Yamaguchi H."/>
            <person name="Nakajima N."/>
            <person name="Kawachi M."/>
        </authorList>
    </citation>
    <scope>NUCLEOTIDE SEQUENCE [LARGE SCALE GENOMIC DNA]</scope>
    <source>
        <strain evidence="2 3">NIES-35</strain>
    </source>
</reference>
<dbReference type="Pfam" id="PF15879">
    <property type="entry name" value="MWFE"/>
    <property type="match status" value="1"/>
</dbReference>
<evidence type="ECO:0000313" key="3">
    <source>
        <dbReference type="Proteomes" id="UP000247498"/>
    </source>
</evidence>
<feature type="compositionally biased region" description="Low complexity" evidence="1">
    <location>
        <begin position="1"/>
        <end position="10"/>
    </location>
</feature>
<dbReference type="Proteomes" id="UP000247498">
    <property type="component" value="Unassembled WGS sequence"/>
</dbReference>
<dbReference type="AlphaFoldDB" id="A0A2V0PBM6"/>
<keyword evidence="3" id="KW-1185">Reference proteome</keyword>
<evidence type="ECO:0008006" key="4">
    <source>
        <dbReference type="Google" id="ProtNLM"/>
    </source>
</evidence>
<dbReference type="InParanoid" id="A0A2V0PBM6"/>
<feature type="region of interest" description="Disordered" evidence="1">
    <location>
        <begin position="1"/>
        <end position="37"/>
    </location>
</feature>
<proteinExistence type="predicted"/>
<comment type="caution">
    <text evidence="2">The sequence shown here is derived from an EMBL/GenBank/DDBJ whole genome shotgun (WGS) entry which is preliminary data.</text>
</comment>